<keyword evidence="3" id="KW-0132">Cell division</keyword>
<evidence type="ECO:0000259" key="10">
    <source>
        <dbReference type="PROSITE" id="PS51898"/>
    </source>
</evidence>
<dbReference type="InterPro" id="IPR013762">
    <property type="entry name" value="Integrase-like_cat_sf"/>
</dbReference>
<evidence type="ECO:0000313" key="12">
    <source>
        <dbReference type="EMBL" id="KND62286.1"/>
    </source>
</evidence>
<evidence type="ECO:0000256" key="8">
    <source>
        <dbReference type="ARBA" id="ARBA00023306"/>
    </source>
</evidence>
<comment type="caution">
    <text evidence="12">The sequence shown here is derived from an EMBL/GenBank/DDBJ whole genome shotgun (WGS) entry which is preliminary data.</text>
</comment>
<dbReference type="InterPro" id="IPR010998">
    <property type="entry name" value="Integrase_recombinase_N"/>
</dbReference>
<dbReference type="PROSITE" id="PS51898">
    <property type="entry name" value="TYR_RECOMBINASE"/>
    <property type="match status" value="1"/>
</dbReference>
<dbReference type="InterPro" id="IPR011010">
    <property type="entry name" value="DNA_brk_join_enz"/>
</dbReference>
<name>A0A0L0MJ17_9BURK</name>
<keyword evidence="4" id="KW-0159">Chromosome partition</keyword>
<evidence type="ECO:0000313" key="13">
    <source>
        <dbReference type="Proteomes" id="UP000036959"/>
    </source>
</evidence>
<gene>
    <name evidence="12" type="ORF">BVER_01737</name>
</gene>
<evidence type="ECO:0000256" key="6">
    <source>
        <dbReference type="ARBA" id="ARBA00023125"/>
    </source>
</evidence>
<dbReference type="EMBL" id="LFJJ01000002">
    <property type="protein sequence ID" value="KND62286.1"/>
    <property type="molecule type" value="Genomic_DNA"/>
</dbReference>
<feature type="domain" description="Core-binding (CB)" evidence="11">
    <location>
        <begin position="42"/>
        <end position="153"/>
    </location>
</feature>
<evidence type="ECO:0000256" key="4">
    <source>
        <dbReference type="ARBA" id="ARBA00022829"/>
    </source>
</evidence>
<dbReference type="InterPro" id="IPR050090">
    <property type="entry name" value="Tyrosine_recombinase_XerCD"/>
</dbReference>
<evidence type="ECO:0000256" key="2">
    <source>
        <dbReference type="ARBA" id="ARBA00022490"/>
    </source>
</evidence>
<organism evidence="12 13">
    <name type="scientific">Candidatus Burkholderia verschuerenii</name>
    <dbReference type="NCBI Taxonomy" id="242163"/>
    <lineage>
        <taxon>Bacteria</taxon>
        <taxon>Pseudomonadati</taxon>
        <taxon>Pseudomonadota</taxon>
        <taxon>Betaproteobacteria</taxon>
        <taxon>Burkholderiales</taxon>
        <taxon>Burkholderiaceae</taxon>
        <taxon>Burkholderia</taxon>
    </lineage>
</organism>
<keyword evidence="13" id="KW-1185">Reference proteome</keyword>
<proteinExistence type="predicted"/>
<evidence type="ECO:0000256" key="3">
    <source>
        <dbReference type="ARBA" id="ARBA00022618"/>
    </source>
</evidence>
<evidence type="ECO:0000256" key="1">
    <source>
        <dbReference type="ARBA" id="ARBA00004496"/>
    </source>
</evidence>
<evidence type="ECO:0000256" key="5">
    <source>
        <dbReference type="ARBA" id="ARBA00022908"/>
    </source>
</evidence>
<keyword evidence="7" id="KW-0233">DNA recombination</keyword>
<dbReference type="RefSeq" id="WP_050451603.1">
    <property type="nucleotide sequence ID" value="NZ_LFJJ01000002.1"/>
</dbReference>
<reference evidence="13" key="1">
    <citation type="submission" date="2015-06" db="EMBL/GenBank/DDBJ databases">
        <title>Comparative genomics of Burkholderia leaf nodule symbionts.</title>
        <authorList>
            <person name="Carlier A."/>
            <person name="Eberl L."/>
            <person name="Pinto-Carbo M."/>
        </authorList>
    </citation>
    <scope>NUCLEOTIDE SEQUENCE [LARGE SCALE GENOMIC DNA]</scope>
    <source>
        <strain evidence="13">UZHbot4</strain>
    </source>
</reference>
<dbReference type="GO" id="GO:0003677">
    <property type="term" value="F:DNA binding"/>
    <property type="evidence" value="ECO:0007669"/>
    <property type="project" value="UniProtKB-UniRule"/>
</dbReference>
<dbReference type="GO" id="GO:0015074">
    <property type="term" value="P:DNA integration"/>
    <property type="evidence" value="ECO:0007669"/>
    <property type="project" value="UniProtKB-KW"/>
</dbReference>
<dbReference type="PROSITE" id="PS51900">
    <property type="entry name" value="CB"/>
    <property type="match status" value="1"/>
</dbReference>
<dbReference type="PANTHER" id="PTHR30349">
    <property type="entry name" value="PHAGE INTEGRASE-RELATED"/>
    <property type="match status" value="1"/>
</dbReference>
<evidence type="ECO:0000256" key="7">
    <source>
        <dbReference type="ARBA" id="ARBA00023172"/>
    </source>
</evidence>
<keyword evidence="5" id="KW-0229">DNA integration</keyword>
<dbReference type="Pfam" id="PF00589">
    <property type="entry name" value="Phage_integrase"/>
    <property type="match status" value="1"/>
</dbReference>
<dbReference type="OrthoDB" id="8610787at2"/>
<dbReference type="GO" id="GO:0007059">
    <property type="term" value="P:chromosome segregation"/>
    <property type="evidence" value="ECO:0007669"/>
    <property type="project" value="UniProtKB-KW"/>
</dbReference>
<dbReference type="GO" id="GO:0051301">
    <property type="term" value="P:cell division"/>
    <property type="evidence" value="ECO:0007669"/>
    <property type="project" value="UniProtKB-KW"/>
</dbReference>
<evidence type="ECO:0000256" key="9">
    <source>
        <dbReference type="PROSITE-ProRule" id="PRU01248"/>
    </source>
</evidence>
<dbReference type="PANTHER" id="PTHR30349:SF77">
    <property type="entry name" value="TYROSINE RECOMBINASE XERC"/>
    <property type="match status" value="1"/>
</dbReference>
<protein>
    <submittedName>
        <fullName evidence="12">Integrase</fullName>
    </submittedName>
</protein>
<comment type="subcellular location">
    <subcellularLocation>
        <location evidence="1">Cytoplasm</location>
    </subcellularLocation>
</comment>
<accession>A0A0L0MJ17</accession>
<dbReference type="Proteomes" id="UP000036959">
    <property type="component" value="Unassembled WGS sequence"/>
</dbReference>
<dbReference type="AlphaFoldDB" id="A0A0L0MJ17"/>
<dbReference type="Gene3D" id="1.10.443.10">
    <property type="entry name" value="Intergrase catalytic core"/>
    <property type="match status" value="1"/>
</dbReference>
<dbReference type="GO" id="GO:0006310">
    <property type="term" value="P:DNA recombination"/>
    <property type="evidence" value="ECO:0007669"/>
    <property type="project" value="UniProtKB-KW"/>
</dbReference>
<feature type="domain" description="Tyr recombinase" evidence="10">
    <location>
        <begin position="176"/>
        <end position="392"/>
    </location>
</feature>
<keyword evidence="6 9" id="KW-0238">DNA-binding</keyword>
<dbReference type="SUPFAM" id="SSF56349">
    <property type="entry name" value="DNA breaking-rejoining enzymes"/>
    <property type="match status" value="1"/>
</dbReference>
<dbReference type="GO" id="GO:0005737">
    <property type="term" value="C:cytoplasm"/>
    <property type="evidence" value="ECO:0007669"/>
    <property type="project" value="UniProtKB-SubCell"/>
</dbReference>
<keyword evidence="2" id="KW-0963">Cytoplasm</keyword>
<dbReference type="InterPro" id="IPR002104">
    <property type="entry name" value="Integrase_catalytic"/>
</dbReference>
<keyword evidence="8" id="KW-0131">Cell cycle</keyword>
<sequence length="406" mass="46440">MTALTTTPNQAFALALNATLPPSLDGSLGENRGAGRQQIAANTDWEAIRLWLGQFTDQQKTYDAYEKEVVRLYVWILASRGKPLSSVVYEDWEAYLAFLADPQPRSMWVGTKRGRRDKDGGVSKDYRPFAGPLRPSSIRYAQGIIWSMFEWLRSVGYLAGNPIIRNRRRLKRPERSQSRFLTEDQWHAVLAAIEELPRQTAFQRQHYARWRWMATLFYMTGIRTAEAINGAMGAFSAIQDREDGRKRYFLTVIGKGDKERAIPIPDHFLPEISRYREAFGLSSWPAPGETTPLVFSLRTKSAYRPLTRQSVWVLFKEIFKHAELVLGRNDPESASRLQAASTHWMRHTAATDMLNAGADLRTVQAVLGHESISTTSIYSHTEDLKLHRDLNDKHRVRWSDTGEQPN</sequence>
<evidence type="ECO:0000259" key="11">
    <source>
        <dbReference type="PROSITE" id="PS51900"/>
    </source>
</evidence>
<dbReference type="PATRIC" id="fig|242163.4.peg.2542"/>
<dbReference type="Gene3D" id="1.10.150.130">
    <property type="match status" value="1"/>
</dbReference>
<dbReference type="InterPro" id="IPR044068">
    <property type="entry name" value="CB"/>
</dbReference>